<evidence type="ECO:0000313" key="8">
    <source>
        <dbReference type="Proteomes" id="UP001063350"/>
    </source>
</evidence>
<dbReference type="FunFam" id="2.40.10.10:FF:000001">
    <property type="entry name" value="Periplasmic serine protease DegS"/>
    <property type="match status" value="1"/>
</dbReference>
<evidence type="ECO:0000256" key="1">
    <source>
        <dbReference type="ARBA" id="ARBA00010541"/>
    </source>
</evidence>
<keyword evidence="3" id="KW-0378">Hydrolase</keyword>
<sequence>MRWRAAGSNRGRVHPALLLVIVLIGGWLVYQGLQRPGLDPNATPRVVAARGDLAEDEKNTIEIFQNASPSVVYITTLAVRRGIFSLNVYEIPQGTGSGFIWDNEGRIVTNFHVIKDASRIEVTLADHSTWKAVLVGAAPDRDLAVLQISAPSSKLIPIPIGESRNLLVGQKVFAIGNPFGLDQTLTTGVVSALGREITSVTGRTIHDVIQTDAAINPGNSGGPLLDSAGRLIGVNTAIYSPSGASSGIGFAVPVDEVNKVVPQVIRTGRMIRPGLGVALANPRLTRSIVDKGLLIMKVMPGSNADKAGLRGTRQVQGGFVLGDIIVGINGRPVNDYNSLRDELERYDVGDTVTLNILRDGQPMDVDVVLEAME</sequence>
<dbReference type="GO" id="GO:0006508">
    <property type="term" value="P:proteolysis"/>
    <property type="evidence" value="ECO:0007669"/>
    <property type="project" value="UniProtKB-KW"/>
</dbReference>
<reference evidence="7" key="1">
    <citation type="submission" date="2020-12" db="EMBL/GenBank/DDBJ databases">
        <title>Desulfobium dissulfuricans gen. nov., sp. nov., a novel mesophilic, sulfate-reducing bacterium isolated from a deep-sea hydrothermal vent.</title>
        <authorList>
            <person name="Hashimoto Y."/>
            <person name="Tame A."/>
            <person name="Sawayama S."/>
            <person name="Miyazaki J."/>
            <person name="Takai K."/>
            <person name="Nakagawa S."/>
        </authorList>
    </citation>
    <scope>NUCLEOTIDE SEQUENCE</scope>
    <source>
        <strain evidence="7">GF1</strain>
    </source>
</reference>
<dbReference type="AlphaFoldDB" id="A0A915XKY9"/>
<dbReference type="Pfam" id="PF13365">
    <property type="entry name" value="Trypsin_2"/>
    <property type="match status" value="1"/>
</dbReference>
<keyword evidence="4" id="KW-0720">Serine protease</keyword>
<proteinExistence type="inferred from homology"/>
<keyword evidence="5" id="KW-0812">Transmembrane</keyword>
<dbReference type="InterPro" id="IPR051201">
    <property type="entry name" value="Chloro_Bact_Ser_Proteases"/>
</dbReference>
<dbReference type="InterPro" id="IPR001940">
    <property type="entry name" value="Peptidase_S1C"/>
</dbReference>
<feature type="transmembrane region" description="Helical" evidence="5">
    <location>
        <begin position="12"/>
        <end position="30"/>
    </location>
</feature>
<keyword evidence="5" id="KW-1133">Transmembrane helix</keyword>
<comment type="similarity">
    <text evidence="1">Belongs to the peptidase S1C family.</text>
</comment>
<gene>
    <name evidence="7" type="primary">degP</name>
    <name evidence="7" type="ORF">GF1_12820</name>
</gene>
<dbReference type="SUPFAM" id="SSF50156">
    <property type="entry name" value="PDZ domain-like"/>
    <property type="match status" value="1"/>
</dbReference>
<dbReference type="PROSITE" id="PS50106">
    <property type="entry name" value="PDZ"/>
    <property type="match status" value="1"/>
</dbReference>
<dbReference type="SMART" id="SM00228">
    <property type="entry name" value="PDZ"/>
    <property type="match status" value="1"/>
</dbReference>
<dbReference type="Proteomes" id="UP001063350">
    <property type="component" value="Chromosome"/>
</dbReference>
<dbReference type="RefSeq" id="WP_267928791.1">
    <property type="nucleotide sequence ID" value="NZ_AP024233.1"/>
</dbReference>
<dbReference type="Gene3D" id="2.40.10.10">
    <property type="entry name" value="Trypsin-like serine proteases"/>
    <property type="match status" value="2"/>
</dbReference>
<dbReference type="PANTHER" id="PTHR43343">
    <property type="entry name" value="PEPTIDASE S12"/>
    <property type="match status" value="1"/>
</dbReference>
<keyword evidence="5" id="KW-0472">Membrane</keyword>
<evidence type="ECO:0000256" key="4">
    <source>
        <dbReference type="ARBA" id="ARBA00022825"/>
    </source>
</evidence>
<organism evidence="7 8">
    <name type="scientific">Desulfolithobacter dissulfuricans</name>
    <dbReference type="NCBI Taxonomy" id="2795293"/>
    <lineage>
        <taxon>Bacteria</taxon>
        <taxon>Pseudomonadati</taxon>
        <taxon>Thermodesulfobacteriota</taxon>
        <taxon>Desulfobulbia</taxon>
        <taxon>Desulfobulbales</taxon>
        <taxon>Desulfobulbaceae</taxon>
        <taxon>Desulfolithobacter</taxon>
    </lineage>
</organism>
<evidence type="ECO:0000256" key="5">
    <source>
        <dbReference type="SAM" id="Phobius"/>
    </source>
</evidence>
<dbReference type="SUPFAM" id="SSF50494">
    <property type="entry name" value="Trypsin-like serine proteases"/>
    <property type="match status" value="1"/>
</dbReference>
<evidence type="ECO:0000313" key="7">
    <source>
        <dbReference type="EMBL" id="BCO08906.1"/>
    </source>
</evidence>
<evidence type="ECO:0000259" key="6">
    <source>
        <dbReference type="PROSITE" id="PS50106"/>
    </source>
</evidence>
<name>A0A915XKY9_9BACT</name>
<keyword evidence="8" id="KW-1185">Reference proteome</keyword>
<dbReference type="EMBL" id="AP024233">
    <property type="protein sequence ID" value="BCO08906.1"/>
    <property type="molecule type" value="Genomic_DNA"/>
</dbReference>
<feature type="domain" description="PDZ" evidence="6">
    <location>
        <begin position="264"/>
        <end position="360"/>
    </location>
</feature>
<protein>
    <submittedName>
        <fullName evidence="7">2-alkenal reductase</fullName>
    </submittedName>
</protein>
<dbReference type="PRINTS" id="PR00834">
    <property type="entry name" value="PROTEASES2C"/>
</dbReference>
<dbReference type="InterPro" id="IPR036034">
    <property type="entry name" value="PDZ_sf"/>
</dbReference>
<evidence type="ECO:0000256" key="3">
    <source>
        <dbReference type="ARBA" id="ARBA00022801"/>
    </source>
</evidence>
<dbReference type="KEGG" id="ddu:GF1_12820"/>
<keyword evidence="2" id="KW-0645">Protease</keyword>
<dbReference type="InterPro" id="IPR001478">
    <property type="entry name" value="PDZ"/>
</dbReference>
<dbReference type="InterPro" id="IPR009003">
    <property type="entry name" value="Peptidase_S1_PA"/>
</dbReference>
<dbReference type="PANTHER" id="PTHR43343:SF3">
    <property type="entry name" value="PROTEASE DO-LIKE 8, CHLOROPLASTIC"/>
    <property type="match status" value="1"/>
</dbReference>
<dbReference type="InterPro" id="IPR043504">
    <property type="entry name" value="Peptidase_S1_PA_chymotrypsin"/>
</dbReference>
<accession>A0A915XKY9</accession>
<dbReference type="Pfam" id="PF13180">
    <property type="entry name" value="PDZ_2"/>
    <property type="match status" value="1"/>
</dbReference>
<evidence type="ECO:0000256" key="2">
    <source>
        <dbReference type="ARBA" id="ARBA00022670"/>
    </source>
</evidence>
<dbReference type="GO" id="GO:0004252">
    <property type="term" value="F:serine-type endopeptidase activity"/>
    <property type="evidence" value="ECO:0007669"/>
    <property type="project" value="InterPro"/>
</dbReference>
<dbReference type="Gene3D" id="2.30.42.10">
    <property type="match status" value="1"/>
</dbReference>